<evidence type="ECO:0000313" key="11">
    <source>
        <dbReference type="Proteomes" id="UP000243006"/>
    </source>
</evidence>
<keyword evidence="3" id="KW-0677">Repeat</keyword>
<dbReference type="PROSITE" id="PS00232">
    <property type="entry name" value="CADHERIN_1"/>
    <property type="match status" value="1"/>
</dbReference>
<name>A0A1Y3ES39_9BILA</name>
<dbReference type="SMART" id="SM00112">
    <property type="entry name" value="CA"/>
    <property type="match status" value="1"/>
</dbReference>
<keyword evidence="4 8" id="KW-0106">Calcium</keyword>
<dbReference type="InterPro" id="IPR015919">
    <property type="entry name" value="Cadherin-like_sf"/>
</dbReference>
<keyword evidence="6" id="KW-0472">Membrane</keyword>
<dbReference type="PANTHER" id="PTHR24028">
    <property type="entry name" value="CADHERIN-87A"/>
    <property type="match status" value="1"/>
</dbReference>
<evidence type="ECO:0000256" key="4">
    <source>
        <dbReference type="ARBA" id="ARBA00022837"/>
    </source>
</evidence>
<dbReference type="SUPFAM" id="SSF49313">
    <property type="entry name" value="Cadherin-like"/>
    <property type="match status" value="1"/>
</dbReference>
<evidence type="ECO:0000256" key="1">
    <source>
        <dbReference type="ARBA" id="ARBA00004167"/>
    </source>
</evidence>
<dbReference type="GO" id="GO:0007156">
    <property type="term" value="P:homophilic cell adhesion via plasma membrane adhesion molecules"/>
    <property type="evidence" value="ECO:0007669"/>
    <property type="project" value="InterPro"/>
</dbReference>
<dbReference type="EMBL" id="LVZM01008171">
    <property type="protein sequence ID" value="OUC45888.1"/>
    <property type="molecule type" value="Genomic_DNA"/>
</dbReference>
<comment type="subcellular location">
    <subcellularLocation>
        <location evidence="1">Membrane</location>
        <topology evidence="1">Single-pass membrane protein</topology>
    </subcellularLocation>
</comment>
<reference evidence="10 11" key="1">
    <citation type="submission" date="2015-04" db="EMBL/GenBank/DDBJ databases">
        <title>Draft genome of the roundworm Trichinella nativa.</title>
        <authorList>
            <person name="Mitreva M."/>
        </authorList>
    </citation>
    <scope>NUCLEOTIDE SEQUENCE [LARGE SCALE GENOMIC DNA]</scope>
    <source>
        <strain evidence="10 11">ISS45</strain>
    </source>
</reference>
<evidence type="ECO:0000256" key="5">
    <source>
        <dbReference type="ARBA" id="ARBA00022989"/>
    </source>
</evidence>
<keyword evidence="2" id="KW-0812">Transmembrane</keyword>
<dbReference type="Proteomes" id="UP000243006">
    <property type="component" value="Unassembled WGS sequence"/>
</dbReference>
<evidence type="ECO:0000256" key="7">
    <source>
        <dbReference type="ARBA" id="ARBA00023180"/>
    </source>
</evidence>
<dbReference type="InterPro" id="IPR050174">
    <property type="entry name" value="Protocadherin/Cadherin-CA"/>
</dbReference>
<dbReference type="Pfam" id="PF00028">
    <property type="entry name" value="Cadherin"/>
    <property type="match status" value="1"/>
</dbReference>
<evidence type="ECO:0000256" key="3">
    <source>
        <dbReference type="ARBA" id="ARBA00022737"/>
    </source>
</evidence>
<dbReference type="GO" id="GO:0005886">
    <property type="term" value="C:plasma membrane"/>
    <property type="evidence" value="ECO:0007669"/>
    <property type="project" value="InterPro"/>
</dbReference>
<evidence type="ECO:0000313" key="10">
    <source>
        <dbReference type="EMBL" id="OUC45888.1"/>
    </source>
</evidence>
<dbReference type="PROSITE" id="PS50268">
    <property type="entry name" value="CADHERIN_2"/>
    <property type="match status" value="1"/>
</dbReference>
<comment type="caution">
    <text evidence="10">The sequence shown here is derived from an EMBL/GenBank/DDBJ whole genome shotgun (WGS) entry which is preliminary data.</text>
</comment>
<dbReference type="AlphaFoldDB" id="A0A1Y3ES39"/>
<protein>
    <submittedName>
        <fullName evidence="10">Putative cadherin domain protein</fullName>
    </submittedName>
</protein>
<dbReference type="PANTHER" id="PTHR24028:SF328">
    <property type="entry name" value="CADHERIN-3"/>
    <property type="match status" value="1"/>
</dbReference>
<keyword evidence="7" id="KW-0325">Glycoprotein</keyword>
<gene>
    <name evidence="10" type="ORF">D917_08151</name>
</gene>
<dbReference type="GO" id="GO:0005509">
    <property type="term" value="F:calcium ion binding"/>
    <property type="evidence" value="ECO:0007669"/>
    <property type="project" value="UniProtKB-UniRule"/>
</dbReference>
<dbReference type="InterPro" id="IPR020894">
    <property type="entry name" value="Cadherin_CS"/>
</dbReference>
<dbReference type="PRINTS" id="PR00205">
    <property type="entry name" value="CADHERIN"/>
</dbReference>
<sequence length="155" mass="16732">MVISTGEIITAEQIDRENLLDGDSDTIDLVIVKSAKIGTQIVLIGANDRDAGINGKIVNYTLIGSDAECCQLLSQNEGSVLLLTLKNPLDREKKDLYILNISATDGGVPPLTGYTTVFLNVLDSNDNPPVFNETEYLVIVNESLPVGKPIFQIQA</sequence>
<feature type="domain" description="Cadherin" evidence="9">
    <location>
        <begin position="23"/>
        <end position="131"/>
    </location>
</feature>
<accession>A0A1Y3ES39</accession>
<feature type="non-terminal residue" evidence="10">
    <location>
        <position position="155"/>
    </location>
</feature>
<dbReference type="InterPro" id="IPR002126">
    <property type="entry name" value="Cadherin-like_dom"/>
</dbReference>
<organism evidence="10 11">
    <name type="scientific">Trichinella nativa</name>
    <dbReference type="NCBI Taxonomy" id="6335"/>
    <lineage>
        <taxon>Eukaryota</taxon>
        <taxon>Metazoa</taxon>
        <taxon>Ecdysozoa</taxon>
        <taxon>Nematoda</taxon>
        <taxon>Enoplea</taxon>
        <taxon>Dorylaimia</taxon>
        <taxon>Trichinellida</taxon>
        <taxon>Trichinellidae</taxon>
        <taxon>Trichinella</taxon>
    </lineage>
</organism>
<evidence type="ECO:0000256" key="2">
    <source>
        <dbReference type="ARBA" id="ARBA00022692"/>
    </source>
</evidence>
<keyword evidence="5" id="KW-1133">Transmembrane helix</keyword>
<dbReference type="FunFam" id="2.60.40.60:FF:000092">
    <property type="entry name" value="Protocadherin 8"/>
    <property type="match status" value="1"/>
</dbReference>
<evidence type="ECO:0000256" key="6">
    <source>
        <dbReference type="ARBA" id="ARBA00023136"/>
    </source>
</evidence>
<dbReference type="CDD" id="cd11304">
    <property type="entry name" value="Cadherin_repeat"/>
    <property type="match status" value="1"/>
</dbReference>
<dbReference type="Gene3D" id="2.60.40.60">
    <property type="entry name" value="Cadherins"/>
    <property type="match status" value="2"/>
</dbReference>
<evidence type="ECO:0000259" key="9">
    <source>
        <dbReference type="PROSITE" id="PS50268"/>
    </source>
</evidence>
<evidence type="ECO:0000256" key="8">
    <source>
        <dbReference type="PROSITE-ProRule" id="PRU00043"/>
    </source>
</evidence>
<proteinExistence type="predicted"/>